<comment type="caution">
    <text evidence="1">The sequence shown here is derived from an EMBL/GenBank/DDBJ whole genome shotgun (WGS) entry which is preliminary data.</text>
</comment>
<gene>
    <name evidence="1" type="ORF">FBT96_11935</name>
</gene>
<dbReference type="RefSeq" id="WP_136906922.1">
    <property type="nucleotide sequence ID" value="NZ_SWJZ01000049.1"/>
</dbReference>
<dbReference type="AlphaFoldDB" id="A0A4U1JPQ7"/>
<dbReference type="GO" id="GO:0003677">
    <property type="term" value="F:DNA binding"/>
    <property type="evidence" value="ECO:0007669"/>
    <property type="project" value="InterPro"/>
</dbReference>
<dbReference type="Gene3D" id="3.90.580.10">
    <property type="entry name" value="Zinc finger, CHC2-type domain"/>
    <property type="match status" value="1"/>
</dbReference>
<protein>
    <recommendedName>
        <fullName evidence="3">Zinc finger CHC2-type domain-containing protein</fullName>
    </recommendedName>
</protein>
<organism evidence="1 2">
    <name type="scientific">Rhodobacter capsulatus</name>
    <name type="common">Rhodopseudomonas capsulata</name>
    <dbReference type="NCBI Taxonomy" id="1061"/>
    <lineage>
        <taxon>Bacteria</taxon>
        <taxon>Pseudomonadati</taxon>
        <taxon>Pseudomonadota</taxon>
        <taxon>Alphaproteobacteria</taxon>
        <taxon>Rhodobacterales</taxon>
        <taxon>Rhodobacter group</taxon>
        <taxon>Rhodobacter</taxon>
    </lineage>
</organism>
<dbReference type="EMBL" id="SWJZ01000049">
    <property type="protein sequence ID" value="TKD17981.1"/>
    <property type="molecule type" value="Genomic_DNA"/>
</dbReference>
<dbReference type="GO" id="GO:0008270">
    <property type="term" value="F:zinc ion binding"/>
    <property type="evidence" value="ECO:0007669"/>
    <property type="project" value="InterPro"/>
</dbReference>
<dbReference type="GO" id="GO:0006260">
    <property type="term" value="P:DNA replication"/>
    <property type="evidence" value="ECO:0007669"/>
    <property type="project" value="InterPro"/>
</dbReference>
<dbReference type="OrthoDB" id="9811157at2"/>
<accession>A0A4U1JPQ7</accession>
<name>A0A4U1JPQ7_RHOCA</name>
<sequence length="101" mass="11417">MYHYRPQVSFAEINRACLAQYPALLARWLPDGRLCGREWVALNPTRPDRHRGSFCINVDCGVWADFATGDKGRDPVSLYAYLHYLSMGEAARSLAKDLGLN</sequence>
<evidence type="ECO:0000313" key="2">
    <source>
        <dbReference type="Proteomes" id="UP000310597"/>
    </source>
</evidence>
<dbReference type="Proteomes" id="UP000310597">
    <property type="component" value="Unassembled WGS sequence"/>
</dbReference>
<dbReference type="SUPFAM" id="SSF57783">
    <property type="entry name" value="Zinc beta-ribbon"/>
    <property type="match status" value="1"/>
</dbReference>
<evidence type="ECO:0000313" key="1">
    <source>
        <dbReference type="EMBL" id="TKD17981.1"/>
    </source>
</evidence>
<evidence type="ECO:0008006" key="3">
    <source>
        <dbReference type="Google" id="ProtNLM"/>
    </source>
</evidence>
<proteinExistence type="predicted"/>
<dbReference type="InterPro" id="IPR036977">
    <property type="entry name" value="DNA_primase_Znf_CHC2"/>
</dbReference>
<reference evidence="1 2" key="1">
    <citation type="submission" date="2019-04" db="EMBL/GenBank/DDBJ databases">
        <title>Draft Whole-Genome sequence of the purple photosynthetic bacterium Rhodobacter capsulatus SP108 with an indigenous class A beta-lactamase.</title>
        <authorList>
            <person name="Robertson S."/>
            <person name="Meyer T.E."/>
            <person name="Kyndt J.A."/>
        </authorList>
    </citation>
    <scope>NUCLEOTIDE SEQUENCE [LARGE SCALE GENOMIC DNA]</scope>
    <source>
        <strain evidence="1 2">SP108</strain>
    </source>
</reference>